<keyword evidence="10" id="KW-1015">Disulfide bond</keyword>
<dbReference type="STRING" id="1745343.A0A2J6PY39"/>
<gene>
    <name evidence="18" type="ORF">NA56DRAFT_576701</name>
</gene>
<dbReference type="GO" id="GO:0030245">
    <property type="term" value="P:cellulose catabolic process"/>
    <property type="evidence" value="ECO:0007669"/>
    <property type="project" value="UniProtKB-KW"/>
</dbReference>
<comment type="similarity">
    <text evidence="14">Belongs to the polysaccharide monooxygenase AA9 family.</text>
</comment>
<organism evidence="18 19">
    <name type="scientific">Hyaloscypha hepaticicola</name>
    <dbReference type="NCBI Taxonomy" id="2082293"/>
    <lineage>
        <taxon>Eukaryota</taxon>
        <taxon>Fungi</taxon>
        <taxon>Dikarya</taxon>
        <taxon>Ascomycota</taxon>
        <taxon>Pezizomycotina</taxon>
        <taxon>Leotiomycetes</taxon>
        <taxon>Helotiales</taxon>
        <taxon>Hyaloscyphaceae</taxon>
        <taxon>Hyaloscypha</taxon>
    </lineage>
</organism>
<comment type="catalytic activity">
    <reaction evidence="15">
        <text>[(1-&gt;4)-beta-D-glucosyl]n+m + reduced acceptor + O2 = 4-dehydro-beta-D-glucosyl-[(1-&gt;4)-beta-D-glucosyl]n-1 + [(1-&gt;4)-beta-D-glucosyl]m + acceptor + H2O.</text>
        <dbReference type="EC" id="1.14.99.56"/>
    </reaction>
</comment>
<dbReference type="Gene3D" id="2.70.50.70">
    <property type="match status" value="1"/>
</dbReference>
<evidence type="ECO:0000256" key="5">
    <source>
        <dbReference type="ARBA" id="ARBA00022729"/>
    </source>
</evidence>
<evidence type="ECO:0000256" key="11">
    <source>
        <dbReference type="ARBA" id="ARBA00023180"/>
    </source>
</evidence>
<reference evidence="18 19" key="1">
    <citation type="submission" date="2016-05" db="EMBL/GenBank/DDBJ databases">
        <title>A degradative enzymes factory behind the ericoid mycorrhizal symbiosis.</title>
        <authorList>
            <consortium name="DOE Joint Genome Institute"/>
            <person name="Martino E."/>
            <person name="Morin E."/>
            <person name="Grelet G."/>
            <person name="Kuo A."/>
            <person name="Kohler A."/>
            <person name="Daghino S."/>
            <person name="Barry K."/>
            <person name="Choi C."/>
            <person name="Cichocki N."/>
            <person name="Clum A."/>
            <person name="Copeland A."/>
            <person name="Hainaut M."/>
            <person name="Haridas S."/>
            <person name="Labutti K."/>
            <person name="Lindquist E."/>
            <person name="Lipzen A."/>
            <person name="Khouja H.-R."/>
            <person name="Murat C."/>
            <person name="Ohm R."/>
            <person name="Olson A."/>
            <person name="Spatafora J."/>
            <person name="Veneault-Fourrey C."/>
            <person name="Henrissat B."/>
            <person name="Grigoriev I."/>
            <person name="Martin F."/>
            <person name="Perotto S."/>
        </authorList>
    </citation>
    <scope>NUCLEOTIDE SEQUENCE [LARGE SCALE GENOMIC DNA]</scope>
    <source>
        <strain evidence="18 19">UAMH 7357</strain>
    </source>
</reference>
<feature type="domain" description="Auxiliary Activity family 9 catalytic" evidence="17">
    <location>
        <begin position="1"/>
        <end position="124"/>
    </location>
</feature>
<sequence length="134" mass="13908">GPVLAYLAKVPAGKTAATWDGSGTALFKIFEEHLTVGNGQLNWASYSSSPPSTQLPTCPHSSEHIALHQASQLNGVQSYTSCAEVTITGNGAGTPGPFVAFPAAYKATDPGIHYNINPPAKNDYVLPGPAIWTG</sequence>
<dbReference type="InterPro" id="IPR005103">
    <property type="entry name" value="AA9_LPMO"/>
</dbReference>
<name>A0A2J6PY39_9HELO</name>
<keyword evidence="19" id="KW-1185">Reference proteome</keyword>
<comment type="cofactor">
    <cofactor evidence="1">
        <name>Cu(2+)</name>
        <dbReference type="ChEBI" id="CHEBI:29036"/>
    </cofactor>
</comment>
<dbReference type="Proteomes" id="UP000235672">
    <property type="component" value="Unassembled WGS sequence"/>
</dbReference>
<evidence type="ECO:0000256" key="7">
    <source>
        <dbReference type="ARBA" id="ARBA00023002"/>
    </source>
</evidence>
<dbReference type="GO" id="GO:0004497">
    <property type="term" value="F:monooxygenase activity"/>
    <property type="evidence" value="ECO:0007669"/>
    <property type="project" value="UniProtKB-KW"/>
</dbReference>
<dbReference type="InterPro" id="IPR049892">
    <property type="entry name" value="AA9"/>
</dbReference>
<evidence type="ECO:0000256" key="3">
    <source>
        <dbReference type="ARBA" id="ARBA00022525"/>
    </source>
</evidence>
<keyword evidence="5" id="KW-0732">Signal</keyword>
<evidence type="ECO:0000313" key="19">
    <source>
        <dbReference type="Proteomes" id="UP000235672"/>
    </source>
</evidence>
<feature type="non-terminal residue" evidence="18">
    <location>
        <position position="1"/>
    </location>
</feature>
<evidence type="ECO:0000256" key="8">
    <source>
        <dbReference type="ARBA" id="ARBA00023008"/>
    </source>
</evidence>
<dbReference type="GO" id="GO:0005576">
    <property type="term" value="C:extracellular region"/>
    <property type="evidence" value="ECO:0007669"/>
    <property type="project" value="UniProtKB-SubCell"/>
</dbReference>
<dbReference type="EC" id="1.14.99.56" evidence="16"/>
<evidence type="ECO:0000256" key="10">
    <source>
        <dbReference type="ARBA" id="ARBA00023157"/>
    </source>
</evidence>
<evidence type="ECO:0000256" key="13">
    <source>
        <dbReference type="ARBA" id="ARBA00023326"/>
    </source>
</evidence>
<dbReference type="EMBL" id="KZ613492">
    <property type="protein sequence ID" value="PMD18846.1"/>
    <property type="molecule type" value="Genomic_DNA"/>
</dbReference>
<keyword evidence="12" id="KW-0119">Carbohydrate metabolism</keyword>
<keyword evidence="11" id="KW-0325">Glycoprotein</keyword>
<keyword evidence="4" id="KW-0479">Metal-binding</keyword>
<keyword evidence="8" id="KW-0186">Copper</keyword>
<evidence type="ECO:0000256" key="6">
    <source>
        <dbReference type="ARBA" id="ARBA00023001"/>
    </source>
</evidence>
<evidence type="ECO:0000256" key="9">
    <source>
        <dbReference type="ARBA" id="ARBA00023033"/>
    </source>
</evidence>
<keyword evidence="7" id="KW-0560">Oxidoreductase</keyword>
<evidence type="ECO:0000256" key="1">
    <source>
        <dbReference type="ARBA" id="ARBA00001973"/>
    </source>
</evidence>
<dbReference type="AlphaFoldDB" id="A0A2J6PY39"/>
<dbReference type="OrthoDB" id="3496539at2759"/>
<comment type="subcellular location">
    <subcellularLocation>
        <location evidence="2">Secreted</location>
    </subcellularLocation>
</comment>
<evidence type="ECO:0000256" key="12">
    <source>
        <dbReference type="ARBA" id="ARBA00023277"/>
    </source>
</evidence>
<dbReference type="PANTHER" id="PTHR33353">
    <property type="entry name" value="PUTATIVE (AFU_ORTHOLOGUE AFUA_1G12560)-RELATED"/>
    <property type="match status" value="1"/>
</dbReference>
<evidence type="ECO:0000256" key="14">
    <source>
        <dbReference type="ARBA" id="ARBA00044502"/>
    </source>
</evidence>
<accession>A0A2J6PY39</accession>
<evidence type="ECO:0000256" key="15">
    <source>
        <dbReference type="ARBA" id="ARBA00045077"/>
    </source>
</evidence>
<dbReference type="PANTHER" id="PTHR33353:SF10">
    <property type="entry name" value="ENDO-BETA-1,4-GLUCANASE D"/>
    <property type="match status" value="1"/>
</dbReference>
<keyword evidence="9 18" id="KW-0503">Monooxygenase</keyword>
<keyword evidence="6" id="KW-0136">Cellulose degradation</keyword>
<evidence type="ECO:0000313" key="18">
    <source>
        <dbReference type="EMBL" id="PMD18846.1"/>
    </source>
</evidence>
<evidence type="ECO:0000259" key="17">
    <source>
        <dbReference type="Pfam" id="PF03443"/>
    </source>
</evidence>
<keyword evidence="13" id="KW-0624">Polysaccharide degradation</keyword>
<proteinExistence type="inferred from homology"/>
<keyword evidence="3" id="KW-0964">Secreted</keyword>
<evidence type="ECO:0000256" key="2">
    <source>
        <dbReference type="ARBA" id="ARBA00004613"/>
    </source>
</evidence>
<dbReference type="GO" id="GO:0046872">
    <property type="term" value="F:metal ion binding"/>
    <property type="evidence" value="ECO:0007669"/>
    <property type="project" value="UniProtKB-KW"/>
</dbReference>
<evidence type="ECO:0000256" key="16">
    <source>
        <dbReference type="ARBA" id="ARBA00047174"/>
    </source>
</evidence>
<dbReference type="Pfam" id="PF03443">
    <property type="entry name" value="AA9"/>
    <property type="match status" value="1"/>
</dbReference>
<protein>
    <recommendedName>
        <fullName evidence="16">lytic cellulose monooxygenase (C4-dehydrogenating)</fullName>
        <ecNumber evidence="16">1.14.99.56</ecNumber>
    </recommendedName>
</protein>
<evidence type="ECO:0000256" key="4">
    <source>
        <dbReference type="ARBA" id="ARBA00022723"/>
    </source>
</evidence>